<keyword evidence="2" id="KW-0808">Transferase</keyword>
<geneLocation type="plasmid" evidence="3">
    <name>II</name>
</geneLocation>
<dbReference type="GO" id="GO:0016757">
    <property type="term" value="F:glycosyltransferase activity"/>
    <property type="evidence" value="ECO:0007669"/>
    <property type="project" value="InterPro"/>
</dbReference>
<dbReference type="PANTHER" id="PTHR46401:SF8">
    <property type="entry name" value="BLL6006 PROTEIN"/>
    <property type="match status" value="1"/>
</dbReference>
<dbReference type="HOGENOM" id="CLU_009583_27_5_5"/>
<dbReference type="KEGG" id="ngl:RG1141_PA05550"/>
<organism evidence="2 3">
    <name type="scientific">Neorhizobium galegae bv. officinalis bv. officinalis str. HAMBI 1141</name>
    <dbReference type="NCBI Taxonomy" id="1028801"/>
    <lineage>
        <taxon>Bacteria</taxon>
        <taxon>Pseudomonadati</taxon>
        <taxon>Pseudomonadota</taxon>
        <taxon>Alphaproteobacteria</taxon>
        <taxon>Hyphomicrobiales</taxon>
        <taxon>Rhizobiaceae</taxon>
        <taxon>Rhizobium/Agrobacterium group</taxon>
        <taxon>Neorhizobium</taxon>
    </lineage>
</organism>
<dbReference type="CDD" id="cd03809">
    <property type="entry name" value="GT4_MtfB-like"/>
    <property type="match status" value="1"/>
</dbReference>
<dbReference type="InterPro" id="IPR001296">
    <property type="entry name" value="Glyco_trans_1"/>
</dbReference>
<evidence type="ECO:0000313" key="3">
    <source>
        <dbReference type="Proteomes" id="UP000028186"/>
    </source>
</evidence>
<dbReference type="EMBL" id="HG938356">
    <property type="protein sequence ID" value="CDN57390.1"/>
    <property type="molecule type" value="Genomic_DNA"/>
</dbReference>
<gene>
    <name evidence="2" type="primary">wbpY</name>
    <name evidence="2" type="ORF">RG1141_PA05550</name>
</gene>
<dbReference type="Pfam" id="PF00534">
    <property type="entry name" value="Glycos_transf_1"/>
    <property type="match status" value="1"/>
</dbReference>
<dbReference type="AlphaFoldDB" id="A0A068TIU0"/>
<dbReference type="PATRIC" id="fig|1028801.3.peg.5154"/>
<dbReference type="SUPFAM" id="SSF53756">
    <property type="entry name" value="UDP-Glycosyltransferase/glycogen phosphorylase"/>
    <property type="match status" value="1"/>
</dbReference>
<accession>A0A068TIU0</accession>
<dbReference type="PANTHER" id="PTHR46401">
    <property type="entry name" value="GLYCOSYLTRANSFERASE WBBK-RELATED"/>
    <property type="match status" value="1"/>
</dbReference>
<feature type="domain" description="Glycosyl transferase family 1" evidence="1">
    <location>
        <begin position="225"/>
        <end position="364"/>
    </location>
</feature>
<protein>
    <submittedName>
        <fullName evidence="2">Glycosyltransferase WbpY</fullName>
    </submittedName>
</protein>
<evidence type="ECO:0000313" key="2">
    <source>
        <dbReference type="EMBL" id="CDN57390.1"/>
    </source>
</evidence>
<sequence>MATADAVAKSRLKLAVILEKKISVGGGFNQSITAALQMLRIAPEPYDVEIYTTIRSNIETLAASGLKAKHFVKPKRKLSKKIVQAFQSARRRREEMTEFELEIKRQGIDLVYFTAPSGYALDLQATPYIFTIWDLCHLEHPEFPEVTENREFEKREELYSRAVVKAATTLTDGLHTSQLASQRYGVASDRFIEMPFSPAPLLREETSAPDALAAMFERYGLAPGYLFYPAQFWAHKNHVRLLEACSLLAKRNGAAPSIVFAGGDQGHARAIRSMSERLGVSGSTHFLGFVPSEDMSLLYQGASALVMPSYFGPSNLPPMEAWVLGKPVLYPQRFADFVGDAALLFDPDDAHSLADCIERLAQGPGDGHWQELGRQRLEHFERERHAAENRLRLRLSRLASRMPTSA</sequence>
<dbReference type="Gene3D" id="3.40.50.2000">
    <property type="entry name" value="Glycogen Phosphorylase B"/>
    <property type="match status" value="1"/>
</dbReference>
<name>A0A068TIU0_NEOGA</name>
<dbReference type="RefSeq" id="WP_051900391.1">
    <property type="nucleotide sequence ID" value="NZ_HG938356.1"/>
</dbReference>
<reference evidence="3" key="1">
    <citation type="journal article" date="2014" name="BMC Genomics">
        <title>Genome sequencing of two Neorhizobium galegae strains reveals a noeT gene responsible for the unusual acetylation of the nodulation factors.</title>
        <authorList>
            <person name="Osterman J."/>
            <person name="Marsh J."/>
            <person name="Laine P.K."/>
            <person name="Zeng Z."/>
            <person name="Alatalo E."/>
            <person name="Sullivan J.T."/>
            <person name="Young J.P."/>
            <person name="Thomas-Oates J."/>
            <person name="Paulin L."/>
            <person name="Lindstrom K."/>
        </authorList>
    </citation>
    <scope>NUCLEOTIDE SEQUENCE [LARGE SCALE GENOMIC DNA]</scope>
    <source>
        <strain evidence="3">HAMBI 1141</strain>
        <plasmid evidence="3">II</plasmid>
    </source>
</reference>
<evidence type="ECO:0000259" key="1">
    <source>
        <dbReference type="Pfam" id="PF00534"/>
    </source>
</evidence>
<dbReference type="eggNOG" id="COG0438">
    <property type="taxonomic scope" value="Bacteria"/>
</dbReference>
<dbReference type="Proteomes" id="UP000028186">
    <property type="component" value="Plasmid pHAMBI1141a"/>
</dbReference>
<proteinExistence type="predicted"/>
<keyword evidence="2" id="KW-0614">Plasmid</keyword>